<sequence>MVDYAKFYKCALQVNPYSYPKYRGLDNLNEDEYNESILKKCLENDIKIVGLANHGDCDNSESLRRVLSEKDILVFPGFEITTAEKIHIVCLFDPSTSISELNRILGSIGMPKYENGTEVSNLSCLDIARIVTENNGFWYAAHITSDNGILKSGGLHKVWQSDLLTAAQIPNSRLKIDPKYKNIVNNKEPSYKRSSDIALINAKDICKPEDLDIDESCTYLKMSELSFEAFKQSFTDPTSRVKLKSDMKNCFQSSIDRIQVFGGYLDGLDINFSNELNTIIGGRGTGKSTLINLIRYTLGIYDELTKKEIEEVAKVNLGLDSYVELTITSHKQDGAKFKIRKTYNQSITILDENDDITQFKVDDILPNIEIYGQNELLESVKSDTKITKIVSRLINIDSSYINNRTNDYNKLSNNTKKLLEITNCINELEEKTSDIPSKEEELKRYNSKGLDKKLESITEIDIERTHINDIHEIAANYVCEISKLEIEDNDTLKSEEISEILQELKKFNEKIEGFSNNIKEEKSKLLEAIDRIIKNWKDRVNPIESEVNNLVSEIEGVHNKSSKQIVDDYRRLTTYIVKSKPFTKKIKTLKSQKNKLLNERKQIIEKCKISNDEYAQNVLKSIKKLNKNVFNGVQRLEIHCFQNKNEILNCLKNIDGVGDKGLQHIKEYEDFYILTFVENIRLGPDKIKEIYSLTDYISQKICSLNETELWNLEGLMLGDLTKIELKVGDEFKDMYSLSKGQQCTAILNILLLENKEPLIIDQPEDNLDNAYIAENLVKILRENKFNRQYILATHNANIPVFGDAELIVALEEHNKQGKIIDGAIGSIDRKSVQKVVIDILEGGETALLNRNKKYKLY</sequence>
<protein>
    <recommendedName>
        <fullName evidence="4">Rad50/SbcC-type AAA domain-containing protein</fullName>
    </recommendedName>
</protein>
<keyword evidence="1" id="KW-0175">Coiled coil</keyword>
<proteinExistence type="predicted"/>
<organism evidence="2 3">
    <name type="scientific">Mycoplasmopsis mucosicanis</name>
    <dbReference type="NCBI Taxonomy" id="458208"/>
    <lineage>
        <taxon>Bacteria</taxon>
        <taxon>Bacillati</taxon>
        <taxon>Mycoplasmatota</taxon>
        <taxon>Mycoplasmoidales</taxon>
        <taxon>Metamycoplasmataceae</taxon>
        <taxon>Mycoplasmopsis</taxon>
    </lineage>
</organism>
<evidence type="ECO:0000313" key="2">
    <source>
        <dbReference type="EMBL" id="TQC51273.1"/>
    </source>
</evidence>
<dbReference type="SUPFAM" id="SSF52540">
    <property type="entry name" value="P-loop containing nucleoside triphosphate hydrolases"/>
    <property type="match status" value="1"/>
</dbReference>
<dbReference type="InterPro" id="IPR054787">
    <property type="entry name" value="TrlF_ATPase"/>
</dbReference>
<comment type="caution">
    <text evidence="2">The sequence shown here is derived from an EMBL/GenBank/DDBJ whole genome shotgun (WGS) entry which is preliminary data.</text>
</comment>
<dbReference type="AlphaFoldDB" id="A0A507SQ99"/>
<dbReference type="SUPFAM" id="SSF89550">
    <property type="entry name" value="PHP domain-like"/>
    <property type="match status" value="1"/>
</dbReference>
<evidence type="ECO:0000313" key="3">
    <source>
        <dbReference type="Proteomes" id="UP000320801"/>
    </source>
</evidence>
<keyword evidence="3" id="KW-1185">Reference proteome</keyword>
<dbReference type="Gene3D" id="3.40.50.300">
    <property type="entry name" value="P-loop containing nucleotide triphosphate hydrolases"/>
    <property type="match status" value="2"/>
</dbReference>
<dbReference type="Proteomes" id="UP000320801">
    <property type="component" value="Unassembled WGS sequence"/>
</dbReference>
<evidence type="ECO:0000256" key="1">
    <source>
        <dbReference type="SAM" id="Coils"/>
    </source>
</evidence>
<feature type="coiled-coil region" evidence="1">
    <location>
        <begin position="497"/>
        <end position="524"/>
    </location>
</feature>
<dbReference type="NCBIfam" id="NF045780">
    <property type="entry name" value="TrlF_fam_ATP"/>
    <property type="match status" value="1"/>
</dbReference>
<reference evidence="2 3" key="1">
    <citation type="submission" date="2019-03" db="EMBL/GenBank/DDBJ databases">
        <title>Characterization of a novel Mycoplasma cynos real-time PCR assay.</title>
        <authorList>
            <person name="Tallmadge R.L."/>
            <person name="Mitchell P.K."/>
            <person name="Goodman L."/>
        </authorList>
    </citation>
    <scope>NUCLEOTIDE SEQUENCE [LARGE SCALE GENOMIC DNA]</scope>
    <source>
        <strain evidence="2 3">1642</strain>
    </source>
</reference>
<dbReference type="InterPro" id="IPR016195">
    <property type="entry name" value="Pol/histidinol_Pase-like"/>
</dbReference>
<dbReference type="EMBL" id="SMDN01000021">
    <property type="protein sequence ID" value="TQC51273.1"/>
    <property type="molecule type" value="Genomic_DNA"/>
</dbReference>
<evidence type="ECO:0008006" key="4">
    <source>
        <dbReference type="Google" id="ProtNLM"/>
    </source>
</evidence>
<name>A0A507SQ99_9BACT</name>
<dbReference type="OrthoDB" id="9791620at2"/>
<accession>A0A507SQ99</accession>
<dbReference type="InterPro" id="IPR027417">
    <property type="entry name" value="P-loop_NTPase"/>
</dbReference>
<dbReference type="RefSeq" id="WP_141484198.1">
    <property type="nucleotide sequence ID" value="NZ_SMDN01000021.1"/>
</dbReference>
<gene>
    <name evidence="2" type="ORF">E1I18_03450</name>
</gene>
<dbReference type="Gene3D" id="3.20.20.140">
    <property type="entry name" value="Metal-dependent hydrolases"/>
    <property type="match status" value="1"/>
</dbReference>